<dbReference type="OrthoDB" id="10257284at2759"/>
<dbReference type="InterPro" id="IPR033379">
    <property type="entry name" value="Acid_Pase_AS"/>
</dbReference>
<dbReference type="EMBL" id="KV419397">
    <property type="protein sequence ID" value="KZS97157.1"/>
    <property type="molecule type" value="Genomic_DNA"/>
</dbReference>
<dbReference type="Gene3D" id="3.40.50.1240">
    <property type="entry name" value="Phosphoglycerate mutase-like"/>
    <property type="match status" value="1"/>
</dbReference>
<dbReference type="PROSITE" id="PS00778">
    <property type="entry name" value="HIS_ACID_PHOSPHAT_2"/>
    <property type="match status" value="1"/>
</dbReference>
<sequence>MPAREVPLDVDGYPMAPPELVLEQVHVYARHGERTPVGVRLVDPPASIPQHWTMCQNGRQFRAAVAGSHALDETSIQQHDASLLLRRAVERRDGSFHDSECMLGELTDIGRATTYNLGVALRKLYVDKLNFLPDRIGHEGHVYFRSTQVPRTIESLQQIVHGLYPTTKYDNGIVPRILIRNPRDENLLGNTMACRRLEVLNAGFAIAAAKAMEHTLEPLDEKLSKYIRGNPIRIDGQPRLSGIFDTVRSAQANGVKVPPEFHDKAIMDTIERAVVTEWFAGYKTEEFRRLAMGRLLDDLSRKMTHKADYGEKDPLKILIHSTHDTALAGLASTLDVFDERWPAFTASITFELFRKVEPESPKSFLQSLFGTFAPTSSKRTSEHFVRMRYQNRNLSLPFCFEEGSHLKGSPEFCTLTAFQQRVKELTPQDWEKDCLTAASHTRS</sequence>
<evidence type="ECO:0000313" key="3">
    <source>
        <dbReference type="EMBL" id="KZS97157.1"/>
    </source>
</evidence>
<gene>
    <name evidence="3" type="ORF">SISNIDRAFT_406470</name>
</gene>
<organism evidence="3 4">
    <name type="scientific">Sistotremastrum niveocremeum HHB9708</name>
    <dbReference type="NCBI Taxonomy" id="1314777"/>
    <lineage>
        <taxon>Eukaryota</taxon>
        <taxon>Fungi</taxon>
        <taxon>Dikarya</taxon>
        <taxon>Basidiomycota</taxon>
        <taxon>Agaricomycotina</taxon>
        <taxon>Agaricomycetes</taxon>
        <taxon>Sistotremastrales</taxon>
        <taxon>Sistotremastraceae</taxon>
        <taxon>Sertulicium</taxon>
        <taxon>Sertulicium niveocremeum</taxon>
    </lineage>
</organism>
<protein>
    <submittedName>
        <fullName evidence="3">Phosphoglycerate mutase-like protein</fullName>
    </submittedName>
</protein>
<dbReference type="GO" id="GO:0016791">
    <property type="term" value="F:phosphatase activity"/>
    <property type="evidence" value="ECO:0007669"/>
    <property type="project" value="TreeGrafter"/>
</dbReference>
<evidence type="ECO:0000256" key="2">
    <source>
        <dbReference type="ARBA" id="ARBA00022801"/>
    </source>
</evidence>
<dbReference type="SUPFAM" id="SSF53254">
    <property type="entry name" value="Phosphoglycerate mutase-like"/>
    <property type="match status" value="1"/>
</dbReference>
<accession>A0A164YR19</accession>
<dbReference type="PANTHER" id="PTHR11567:SF110">
    <property type="entry name" value="2-PHOSPHOXYLOSE PHOSPHATASE 1"/>
    <property type="match status" value="1"/>
</dbReference>
<proteinExistence type="inferred from homology"/>
<name>A0A164YR19_9AGAM</name>
<dbReference type="AlphaFoldDB" id="A0A164YR19"/>
<evidence type="ECO:0000313" key="4">
    <source>
        <dbReference type="Proteomes" id="UP000076722"/>
    </source>
</evidence>
<keyword evidence="2" id="KW-0378">Hydrolase</keyword>
<dbReference type="STRING" id="1314777.A0A164YR19"/>
<dbReference type="PANTHER" id="PTHR11567">
    <property type="entry name" value="ACID PHOSPHATASE-RELATED"/>
    <property type="match status" value="1"/>
</dbReference>
<keyword evidence="4" id="KW-1185">Reference proteome</keyword>
<reference evidence="3 4" key="1">
    <citation type="journal article" date="2016" name="Mol. Biol. Evol.">
        <title>Comparative Genomics of Early-Diverging Mushroom-Forming Fungi Provides Insights into the Origins of Lignocellulose Decay Capabilities.</title>
        <authorList>
            <person name="Nagy L.G."/>
            <person name="Riley R."/>
            <person name="Tritt A."/>
            <person name="Adam C."/>
            <person name="Daum C."/>
            <person name="Floudas D."/>
            <person name="Sun H."/>
            <person name="Yadav J.S."/>
            <person name="Pangilinan J."/>
            <person name="Larsson K.H."/>
            <person name="Matsuura K."/>
            <person name="Barry K."/>
            <person name="Labutti K."/>
            <person name="Kuo R."/>
            <person name="Ohm R.A."/>
            <person name="Bhattacharya S.S."/>
            <person name="Shirouzu T."/>
            <person name="Yoshinaga Y."/>
            <person name="Martin F.M."/>
            <person name="Grigoriev I.V."/>
            <person name="Hibbett D.S."/>
        </authorList>
    </citation>
    <scope>NUCLEOTIDE SEQUENCE [LARGE SCALE GENOMIC DNA]</scope>
    <source>
        <strain evidence="3 4">HHB9708</strain>
    </source>
</reference>
<dbReference type="InterPro" id="IPR029033">
    <property type="entry name" value="His_PPase_superfam"/>
</dbReference>
<dbReference type="InterPro" id="IPR000560">
    <property type="entry name" value="His_Pase_clade-2"/>
</dbReference>
<dbReference type="CDD" id="cd07061">
    <property type="entry name" value="HP_HAP_like"/>
    <property type="match status" value="1"/>
</dbReference>
<evidence type="ECO:0000256" key="1">
    <source>
        <dbReference type="ARBA" id="ARBA00005375"/>
    </source>
</evidence>
<comment type="similarity">
    <text evidence="1">Belongs to the histidine acid phosphatase family.</text>
</comment>
<dbReference type="InterPro" id="IPR050645">
    <property type="entry name" value="Histidine_acid_phosphatase"/>
</dbReference>
<dbReference type="Proteomes" id="UP000076722">
    <property type="component" value="Unassembled WGS sequence"/>
</dbReference>
<dbReference type="Pfam" id="PF00328">
    <property type="entry name" value="His_Phos_2"/>
    <property type="match status" value="1"/>
</dbReference>